<accession>A0A2G8RSL6</accession>
<feature type="compositionally biased region" description="Basic and acidic residues" evidence="1">
    <location>
        <begin position="493"/>
        <end position="503"/>
    </location>
</feature>
<reference evidence="3 4" key="1">
    <citation type="journal article" date="2015" name="Sci. Rep.">
        <title>Chromosome-level genome map provides insights into diverse defense mechanisms in the medicinal fungus Ganoderma sinense.</title>
        <authorList>
            <person name="Zhu Y."/>
            <person name="Xu J."/>
            <person name="Sun C."/>
            <person name="Zhou S."/>
            <person name="Xu H."/>
            <person name="Nelson D.R."/>
            <person name="Qian J."/>
            <person name="Song J."/>
            <person name="Luo H."/>
            <person name="Xiang L."/>
            <person name="Li Y."/>
            <person name="Xu Z."/>
            <person name="Ji A."/>
            <person name="Wang L."/>
            <person name="Lu S."/>
            <person name="Hayward A."/>
            <person name="Sun W."/>
            <person name="Li X."/>
            <person name="Schwartz D.C."/>
            <person name="Wang Y."/>
            <person name="Chen S."/>
        </authorList>
    </citation>
    <scope>NUCLEOTIDE SEQUENCE [LARGE SCALE GENOMIC DNA]</scope>
    <source>
        <strain evidence="3 4">ZZ0214-1</strain>
    </source>
</reference>
<proteinExistence type="predicted"/>
<feature type="region of interest" description="Disordered" evidence="1">
    <location>
        <begin position="1"/>
        <end position="533"/>
    </location>
</feature>
<dbReference type="AlphaFoldDB" id="A0A2G8RSL6"/>
<dbReference type="OrthoDB" id="2756226at2759"/>
<evidence type="ECO:0000313" key="4">
    <source>
        <dbReference type="Proteomes" id="UP000230002"/>
    </source>
</evidence>
<dbReference type="Proteomes" id="UP000230002">
    <property type="component" value="Unassembled WGS sequence"/>
</dbReference>
<dbReference type="Pfam" id="PF20149">
    <property type="entry name" value="DUF6532"/>
    <property type="match status" value="1"/>
</dbReference>
<feature type="compositionally biased region" description="Acidic residues" evidence="1">
    <location>
        <begin position="167"/>
        <end position="187"/>
    </location>
</feature>
<sequence length="818" mass="92430">MARHAPAPTDPDESDIPPDQTTTEDGNGKPVRRSAQGAHKVWEELKPKSRALKPEHDGEKKKKGNTSAKPGGMKVAAPSGRLLATKYPAPSIDLDTSNDESPPPRARPSKRASATSSDEGSGNELDVEDEASVKSKKTLFGHPKGKDKASNYQSADEGSSDSGEGERLEDEDDEEESGPSELEELEEKDPSALQAKFDSEAPTWIDGDDHDFDGDLNLFSPSPVLSPRPVATNLDTIDRSPSKRPRAVLSDASENEEDVRPEPRPTKKKAKAVTSTANGEDADEGAPSMDEQTDLARDKAAERKRARKREEERKRKREGERERAKERERAEHAKERAEERERQRSDLKKLQEHAKECERRERQERKQEEERQRKKECEREKEREREKARERKLELALEMEREYEREHEEVRRQVLGKAKKHHGRDEHEREDKQNKRRDKAKTGSRPERSVGPSRSSTSNKTGSRTRTATSSSKGGHQAGVKTTARPPTKRKWGKQDEEVKFMSDKGSSSSDEERPSRKRRQDDEAVSESSSDEDNKNIDLIWLGNSRPNLTDQHPRVKQVANLAIADCELNVCTVNAFPDDPDGDGSFTRDILIKHAKALGYKDMVQKLKDRKDSTYWKKLSTIPSQRVFLLRGKVKGKCEGAVRAAYDLMIGDTEKVAWLQKDLAYIYPHDYKNRTVNGKEGFKPPIFENMLIASFFSRRQSYGHRISKHFKSSHPDKPDEKEIPAPMLALVSTAIFAAIDDFKHAHYDAAKFEVNLNLHVYRRNMAFLDHIKDKNIDAFHTLMHGLFKHVMGGVGGVSNNLGHGIGYLDVDGMDRS</sequence>
<dbReference type="EMBL" id="AYKW01000067">
    <property type="protein sequence ID" value="PIL24484.1"/>
    <property type="molecule type" value="Genomic_DNA"/>
</dbReference>
<feature type="compositionally biased region" description="Low complexity" evidence="1">
    <location>
        <begin position="460"/>
        <end position="475"/>
    </location>
</feature>
<dbReference type="STRING" id="1077348.A0A2G8RSL6"/>
<keyword evidence="4" id="KW-1185">Reference proteome</keyword>
<feature type="compositionally biased region" description="Basic and acidic residues" evidence="1">
    <location>
        <begin position="511"/>
        <end position="523"/>
    </location>
</feature>
<feature type="domain" description="DUF6532" evidence="2">
    <location>
        <begin position="564"/>
        <end position="773"/>
    </location>
</feature>
<organism evidence="3 4">
    <name type="scientific">Ganoderma sinense ZZ0214-1</name>
    <dbReference type="NCBI Taxonomy" id="1077348"/>
    <lineage>
        <taxon>Eukaryota</taxon>
        <taxon>Fungi</taxon>
        <taxon>Dikarya</taxon>
        <taxon>Basidiomycota</taxon>
        <taxon>Agaricomycotina</taxon>
        <taxon>Agaricomycetes</taxon>
        <taxon>Polyporales</taxon>
        <taxon>Polyporaceae</taxon>
        <taxon>Ganoderma</taxon>
    </lineage>
</organism>
<feature type="compositionally biased region" description="Basic and acidic residues" evidence="1">
    <location>
        <begin position="40"/>
        <end position="60"/>
    </location>
</feature>
<name>A0A2G8RSL6_9APHY</name>
<protein>
    <recommendedName>
        <fullName evidence="2">DUF6532 domain-containing protein</fullName>
    </recommendedName>
</protein>
<gene>
    <name evidence="3" type="ORF">GSI_14239</name>
</gene>
<evidence type="ECO:0000256" key="1">
    <source>
        <dbReference type="SAM" id="MobiDB-lite"/>
    </source>
</evidence>
<dbReference type="InterPro" id="IPR045341">
    <property type="entry name" value="DUF6532"/>
</dbReference>
<evidence type="ECO:0000259" key="2">
    <source>
        <dbReference type="Pfam" id="PF20149"/>
    </source>
</evidence>
<feature type="compositionally biased region" description="Basic residues" evidence="1">
    <location>
        <begin position="134"/>
        <end position="143"/>
    </location>
</feature>
<evidence type="ECO:0000313" key="3">
    <source>
        <dbReference type="EMBL" id="PIL24484.1"/>
    </source>
</evidence>
<comment type="caution">
    <text evidence="3">The sequence shown here is derived from an EMBL/GenBank/DDBJ whole genome shotgun (WGS) entry which is preliminary data.</text>
</comment>
<feature type="compositionally biased region" description="Basic and acidic residues" evidence="1">
    <location>
        <begin position="423"/>
        <end position="433"/>
    </location>
</feature>
<feature type="compositionally biased region" description="Basic and acidic residues" evidence="1">
    <location>
        <begin position="294"/>
        <end position="412"/>
    </location>
</feature>